<dbReference type="InterPro" id="IPR020846">
    <property type="entry name" value="MFS_dom"/>
</dbReference>
<keyword evidence="4 8" id="KW-0812">Transmembrane</keyword>
<dbReference type="Pfam" id="PF00083">
    <property type="entry name" value="Sugar_tr"/>
    <property type="match status" value="1"/>
</dbReference>
<keyword evidence="11" id="KW-1185">Reference proteome</keyword>
<keyword evidence="6 8" id="KW-0472">Membrane</keyword>
<dbReference type="OrthoDB" id="6612291at2759"/>
<dbReference type="EMBL" id="KN847477">
    <property type="protein sequence ID" value="KIX06960.1"/>
    <property type="molecule type" value="Genomic_DNA"/>
</dbReference>
<sequence>MGPRTKGARSRLSALQPLAIRPALSTDIRFSIRQKHPRLSGHSSRIRLDLNWKPREPGFWEKDYFPRYESEERVLIQQLSYIKRTALAPSTASFTFTVTLSVSQFNFGFDQQGFAATQAMDAFDRQFGKYNSKKGTYELPTVWLSLFNGLNYIGFGGGIIIGSFVSKHFGRRMCMFTMSCWAIVAATIIITSKNRDQILAARVLNYIYIGMELSVVPIFQSEITPQKARGFVVGTYQISLVVSLVINSVARGTGSMENNAAWRIPFGLFYIIPSCVAACIWFVPESPRWLIMKDRPEQAMQTLRKLRRGKFSDDEIAAEFQMILAGINQEHEKGTFVDMFRGVNLKRTFIVLGCNFFLQSTGSIFVSVYGAIFVKSLGTINPFTITCTTAAVNFWVGILAMALVDKLGRRIMLLIGASIQCAALMIMGALGTVHNPGHDIKSGIIAMMIIFASGYSLGWAPIVHTLSAELPSSKLRDMTYRTASVLNICTQFAVSFSIPYLLNAPYANLGSKVGFIFGSMALISIVFAFFCVPECRGRSLEEIDLLFESGTRMRDFVTAKVDLQADARENLELKAGVVAHVEQSVVPKI</sequence>
<feature type="transmembrane region" description="Helical" evidence="8">
    <location>
        <begin position="142"/>
        <end position="161"/>
    </location>
</feature>
<comment type="subcellular location">
    <subcellularLocation>
        <location evidence="1">Membrane</location>
        <topology evidence="1">Multi-pass membrane protein</topology>
    </subcellularLocation>
</comment>
<dbReference type="Proteomes" id="UP000053617">
    <property type="component" value="Unassembled WGS sequence"/>
</dbReference>
<evidence type="ECO:0000256" key="8">
    <source>
        <dbReference type="SAM" id="Phobius"/>
    </source>
</evidence>
<proteinExistence type="inferred from homology"/>
<dbReference type="InterPro" id="IPR050360">
    <property type="entry name" value="MFS_Sugar_Transporters"/>
</dbReference>
<dbReference type="InterPro" id="IPR005828">
    <property type="entry name" value="MFS_sugar_transport-like"/>
</dbReference>
<dbReference type="PROSITE" id="PS50850">
    <property type="entry name" value="MFS"/>
    <property type="match status" value="1"/>
</dbReference>
<evidence type="ECO:0000259" key="9">
    <source>
        <dbReference type="PROSITE" id="PS50850"/>
    </source>
</evidence>
<dbReference type="GO" id="GO:0016020">
    <property type="term" value="C:membrane"/>
    <property type="evidence" value="ECO:0007669"/>
    <property type="project" value="UniProtKB-SubCell"/>
</dbReference>
<feature type="transmembrane region" description="Helical" evidence="8">
    <location>
        <begin position="173"/>
        <end position="192"/>
    </location>
</feature>
<dbReference type="PANTHER" id="PTHR48022:SF77">
    <property type="entry name" value="MAJOR FACILITATOR SUPERFAMILY (MFS) PROFILE DOMAIN-CONTAINING PROTEIN"/>
    <property type="match status" value="1"/>
</dbReference>
<protein>
    <recommendedName>
        <fullName evidence="9">Major facilitator superfamily (MFS) profile domain-containing protein</fullName>
    </recommendedName>
</protein>
<evidence type="ECO:0000256" key="2">
    <source>
        <dbReference type="ARBA" id="ARBA00010992"/>
    </source>
</evidence>
<feature type="transmembrane region" description="Helical" evidence="8">
    <location>
        <begin position="484"/>
        <end position="502"/>
    </location>
</feature>
<evidence type="ECO:0000256" key="3">
    <source>
        <dbReference type="ARBA" id="ARBA00022448"/>
    </source>
</evidence>
<evidence type="ECO:0000256" key="7">
    <source>
        <dbReference type="RuleBase" id="RU003346"/>
    </source>
</evidence>
<dbReference type="GeneID" id="25293007"/>
<keyword evidence="3 7" id="KW-0813">Transport</keyword>
<dbReference type="AlphaFoldDB" id="A0A0D2JCW0"/>
<dbReference type="SUPFAM" id="SSF103473">
    <property type="entry name" value="MFS general substrate transporter"/>
    <property type="match status" value="1"/>
</dbReference>
<feature type="transmembrane region" description="Helical" evidence="8">
    <location>
        <begin position="411"/>
        <end position="431"/>
    </location>
</feature>
<comment type="similarity">
    <text evidence="2 7">Belongs to the major facilitator superfamily. Sugar transporter (TC 2.A.1.1) family.</text>
</comment>
<feature type="transmembrane region" description="Helical" evidence="8">
    <location>
        <begin position="349"/>
        <end position="374"/>
    </location>
</feature>
<dbReference type="Gene3D" id="1.20.1250.20">
    <property type="entry name" value="MFS general substrate transporter like domains"/>
    <property type="match status" value="1"/>
</dbReference>
<feature type="transmembrane region" description="Helical" evidence="8">
    <location>
        <begin position="514"/>
        <end position="532"/>
    </location>
</feature>
<feature type="domain" description="Major facilitator superfamily (MFS) profile" evidence="9">
    <location>
        <begin position="96"/>
        <end position="536"/>
    </location>
</feature>
<dbReference type="InterPro" id="IPR036259">
    <property type="entry name" value="MFS_trans_sf"/>
</dbReference>
<name>A0A0D2JCW0_9EURO</name>
<feature type="transmembrane region" description="Helical" evidence="8">
    <location>
        <begin position="443"/>
        <end position="463"/>
    </location>
</feature>
<reference evidence="10 11" key="1">
    <citation type="submission" date="2015-01" db="EMBL/GenBank/DDBJ databases">
        <title>The Genome Sequence of Rhinocladiella mackenzie CBS 650.93.</title>
        <authorList>
            <consortium name="The Broad Institute Genomics Platform"/>
            <person name="Cuomo C."/>
            <person name="de Hoog S."/>
            <person name="Gorbushina A."/>
            <person name="Stielow B."/>
            <person name="Teixiera M."/>
            <person name="Abouelleil A."/>
            <person name="Chapman S.B."/>
            <person name="Priest M."/>
            <person name="Young S.K."/>
            <person name="Wortman J."/>
            <person name="Nusbaum C."/>
            <person name="Birren B."/>
        </authorList>
    </citation>
    <scope>NUCLEOTIDE SEQUENCE [LARGE SCALE GENOMIC DNA]</scope>
    <source>
        <strain evidence="10 11">CBS 650.93</strain>
    </source>
</reference>
<gene>
    <name evidence="10" type="ORF">Z518_04936</name>
</gene>
<feature type="transmembrane region" description="Helical" evidence="8">
    <location>
        <begin position="231"/>
        <end position="250"/>
    </location>
</feature>
<dbReference type="HOGENOM" id="CLU_001265_30_1_1"/>
<dbReference type="GO" id="GO:0005351">
    <property type="term" value="F:carbohydrate:proton symporter activity"/>
    <property type="evidence" value="ECO:0007669"/>
    <property type="project" value="TreeGrafter"/>
</dbReference>
<dbReference type="InterPro" id="IPR003663">
    <property type="entry name" value="Sugar/inositol_transpt"/>
</dbReference>
<feature type="transmembrane region" description="Helical" evidence="8">
    <location>
        <begin position="262"/>
        <end position="283"/>
    </location>
</feature>
<dbReference type="InterPro" id="IPR005829">
    <property type="entry name" value="Sugar_transporter_CS"/>
</dbReference>
<feature type="transmembrane region" description="Helical" evidence="8">
    <location>
        <begin position="380"/>
        <end position="404"/>
    </location>
</feature>
<dbReference type="NCBIfam" id="TIGR00879">
    <property type="entry name" value="SP"/>
    <property type="match status" value="1"/>
</dbReference>
<evidence type="ECO:0000313" key="10">
    <source>
        <dbReference type="EMBL" id="KIX06960.1"/>
    </source>
</evidence>
<organism evidence="10 11">
    <name type="scientific">Rhinocladiella mackenziei CBS 650.93</name>
    <dbReference type="NCBI Taxonomy" id="1442369"/>
    <lineage>
        <taxon>Eukaryota</taxon>
        <taxon>Fungi</taxon>
        <taxon>Dikarya</taxon>
        <taxon>Ascomycota</taxon>
        <taxon>Pezizomycotina</taxon>
        <taxon>Eurotiomycetes</taxon>
        <taxon>Chaetothyriomycetidae</taxon>
        <taxon>Chaetothyriales</taxon>
        <taxon>Herpotrichiellaceae</taxon>
        <taxon>Rhinocladiella</taxon>
    </lineage>
</organism>
<evidence type="ECO:0000256" key="4">
    <source>
        <dbReference type="ARBA" id="ARBA00022692"/>
    </source>
</evidence>
<evidence type="ECO:0000256" key="1">
    <source>
        <dbReference type="ARBA" id="ARBA00004141"/>
    </source>
</evidence>
<dbReference type="PANTHER" id="PTHR48022">
    <property type="entry name" value="PLASTIDIC GLUCOSE TRANSPORTER 4"/>
    <property type="match status" value="1"/>
</dbReference>
<dbReference type="PROSITE" id="PS00216">
    <property type="entry name" value="SUGAR_TRANSPORT_1"/>
    <property type="match status" value="1"/>
</dbReference>
<dbReference type="VEuPathDB" id="FungiDB:Z518_04936"/>
<evidence type="ECO:0000313" key="11">
    <source>
        <dbReference type="Proteomes" id="UP000053617"/>
    </source>
</evidence>
<dbReference type="FunFam" id="1.20.1250.20:FF:000078">
    <property type="entry name" value="MFS maltose transporter, putative"/>
    <property type="match status" value="1"/>
</dbReference>
<accession>A0A0D2JCW0</accession>
<keyword evidence="5 8" id="KW-1133">Transmembrane helix</keyword>
<evidence type="ECO:0000256" key="6">
    <source>
        <dbReference type="ARBA" id="ARBA00023136"/>
    </source>
</evidence>
<evidence type="ECO:0000256" key="5">
    <source>
        <dbReference type="ARBA" id="ARBA00022989"/>
    </source>
</evidence>
<dbReference type="RefSeq" id="XP_013274096.1">
    <property type="nucleotide sequence ID" value="XM_013418642.1"/>
</dbReference>